<accession>A0A9Q9RNF2</accession>
<dbReference type="AlphaFoldDB" id="A0A9Q9RNF2"/>
<dbReference type="EMBL" id="CABFJX010000367">
    <property type="protein sequence ID" value="VTT73145.1"/>
    <property type="molecule type" value="Genomic_DNA"/>
</dbReference>
<feature type="compositionally biased region" description="Low complexity" evidence="1">
    <location>
        <begin position="113"/>
        <end position="127"/>
    </location>
</feature>
<gene>
    <name evidence="3" type="ORF">C2S_8904</name>
</gene>
<dbReference type="InterPro" id="IPR000210">
    <property type="entry name" value="BTB/POZ_dom"/>
</dbReference>
<dbReference type="Gene3D" id="3.30.710.10">
    <property type="entry name" value="Potassium Channel Kv1.1, Chain A"/>
    <property type="match status" value="1"/>
</dbReference>
<dbReference type="SUPFAM" id="SSF54695">
    <property type="entry name" value="POZ domain"/>
    <property type="match status" value="1"/>
</dbReference>
<feature type="region of interest" description="Disordered" evidence="1">
    <location>
        <begin position="30"/>
        <end position="63"/>
    </location>
</feature>
<feature type="region of interest" description="Disordered" evidence="1">
    <location>
        <begin position="101"/>
        <end position="131"/>
    </location>
</feature>
<evidence type="ECO:0000256" key="1">
    <source>
        <dbReference type="SAM" id="MobiDB-lite"/>
    </source>
</evidence>
<feature type="domain" description="BTB" evidence="2">
    <location>
        <begin position="580"/>
        <end position="651"/>
    </location>
</feature>
<evidence type="ECO:0000313" key="3">
    <source>
        <dbReference type="EMBL" id="VTT73145.1"/>
    </source>
</evidence>
<dbReference type="PROSITE" id="PS50097">
    <property type="entry name" value="BTB"/>
    <property type="match status" value="1"/>
</dbReference>
<dbReference type="InterPro" id="IPR011333">
    <property type="entry name" value="SKP1/BTB/POZ_sf"/>
</dbReference>
<organism evidence="3 4">
    <name type="scientific">Fusarium fujikuroi</name>
    <name type="common">Bakanae and foot rot disease fungus</name>
    <name type="synonym">Gibberella fujikuroi</name>
    <dbReference type="NCBI Taxonomy" id="5127"/>
    <lineage>
        <taxon>Eukaryota</taxon>
        <taxon>Fungi</taxon>
        <taxon>Dikarya</taxon>
        <taxon>Ascomycota</taxon>
        <taxon>Pezizomycotina</taxon>
        <taxon>Sordariomycetes</taxon>
        <taxon>Hypocreomycetidae</taxon>
        <taxon>Hypocreales</taxon>
        <taxon>Nectriaceae</taxon>
        <taxon>Fusarium</taxon>
        <taxon>Fusarium fujikuroi species complex</taxon>
    </lineage>
</organism>
<evidence type="ECO:0000259" key="2">
    <source>
        <dbReference type="PROSITE" id="PS50097"/>
    </source>
</evidence>
<sequence length="910" mass="101739">MNIELQAKFCGSIPTRSSFMDFINGGKSVCSTVTSSPPSPDTGSPSSIQPTTPEVETPKDKTEVQDTSLFDVQTPSIETNIQHGTVEPTTPDYTFVLGTEDESVTDQSPSEPPTTDNTMDDNTTNPPSLHDVTIPQIFATAPTTRESGLAEAAVDDFEFFDSGEEFEFCDEFDDNVNGFQTQYLTPEPYVTKEMASQARSSEIESVELEATGIDIDPETHAHTVDDCSISTETSESFSNESGKPLICFDESGDLYLKVGQSPGRLMLVDSRALSRVSPRLKDIVSLNQKDTEDGSDWTIELPDDSPVPFTVLMNLIHTRFEKVPAKVSLKKLYGACILTSKYGMTQVLRPVAERWFKALGTSTEDYGLFFKKAYIAWELGFSEELSEMMGHVVLNCSLNWNDQLVIGENKEPLCNFEGLQRIPILDCIAEHRELALETCWYKSQKLGEQVLYSSVKGHMCGASHSREEMCLMLGKMLSKAGEEGILDLFHFGGSLDVFRSSDLDLKTLEHKISLVADHIDLCGWCPAVLETVEEVRQQLRRAADPLYLSHLRTLQIQAAKLAMTSPGASSPDTIVFDDSGDLWLTVGSVSSSKILHVDSNALCRASKVFRAMLRGHFSDSKPANDLHRWEVKLPEDDPEAFVVLMDIVHANFDHAPMNLKPQELYNICVMTNKYNMTKTLRPMATAWYQRLKSMCQRSKKMQAYSKNLFVAWELGCQGAVEEMLQDIAEKCHVDEFGNLLIDRNTRLNNLETFRLIPLIDPIAQHRVKMLQVFHAEGKEIAIKILAKRPLCWHTGPCSAVNLADGIPEKFIQATQDLEIDSFFMPSLNADQLGYRGSVSRLHRLFKQVERLTFGEHHPHYCRHMDMLVGQACKIEMTAYMGSNDKAILEDEDSGDDGNSGFRSLSVDARY</sequence>
<feature type="region of interest" description="Disordered" evidence="1">
    <location>
        <begin position="888"/>
        <end position="910"/>
    </location>
</feature>
<feature type="compositionally biased region" description="Low complexity" evidence="1">
    <location>
        <begin position="30"/>
        <end position="47"/>
    </location>
</feature>
<reference evidence="3" key="1">
    <citation type="submission" date="2019-05" db="EMBL/GenBank/DDBJ databases">
        <authorList>
            <person name="Piombo E."/>
        </authorList>
    </citation>
    <scope>NUCLEOTIDE SEQUENCE</scope>
    <source>
        <strain evidence="3">C2S</strain>
    </source>
</reference>
<protein>
    <recommendedName>
        <fullName evidence="2">BTB domain-containing protein</fullName>
    </recommendedName>
</protein>
<dbReference type="Proteomes" id="UP000760494">
    <property type="component" value="Unassembled WGS sequence"/>
</dbReference>
<proteinExistence type="predicted"/>
<comment type="caution">
    <text evidence="3">The sequence shown here is derived from an EMBL/GenBank/DDBJ whole genome shotgun (WGS) entry which is preliminary data.</text>
</comment>
<name>A0A9Q9RNF2_FUSFU</name>
<evidence type="ECO:0000313" key="4">
    <source>
        <dbReference type="Proteomes" id="UP000760494"/>
    </source>
</evidence>